<organism evidence="2 3">
    <name type="scientific">Vespula pensylvanica</name>
    <name type="common">Western yellow jacket</name>
    <name type="synonym">Wasp</name>
    <dbReference type="NCBI Taxonomy" id="30213"/>
    <lineage>
        <taxon>Eukaryota</taxon>
        <taxon>Metazoa</taxon>
        <taxon>Ecdysozoa</taxon>
        <taxon>Arthropoda</taxon>
        <taxon>Hexapoda</taxon>
        <taxon>Insecta</taxon>
        <taxon>Pterygota</taxon>
        <taxon>Neoptera</taxon>
        <taxon>Endopterygota</taxon>
        <taxon>Hymenoptera</taxon>
        <taxon>Apocrita</taxon>
        <taxon>Aculeata</taxon>
        <taxon>Vespoidea</taxon>
        <taxon>Vespidae</taxon>
        <taxon>Vespinae</taxon>
        <taxon>Vespula</taxon>
    </lineage>
</organism>
<gene>
    <name evidence="2" type="ORF">H0235_006225</name>
</gene>
<dbReference type="EMBL" id="JACSDY010000004">
    <property type="protein sequence ID" value="KAF7429827.1"/>
    <property type="molecule type" value="Genomic_DNA"/>
</dbReference>
<feature type="region of interest" description="Disordered" evidence="1">
    <location>
        <begin position="1"/>
        <end position="25"/>
    </location>
</feature>
<accession>A0A834P6B6</accession>
<keyword evidence="3" id="KW-1185">Reference proteome</keyword>
<feature type="compositionally biased region" description="Basic and acidic residues" evidence="1">
    <location>
        <begin position="1"/>
        <end position="13"/>
    </location>
</feature>
<protein>
    <submittedName>
        <fullName evidence="2">Uncharacterized protein</fullName>
    </submittedName>
</protein>
<dbReference type="Proteomes" id="UP000600918">
    <property type="component" value="Unassembled WGS sequence"/>
</dbReference>
<evidence type="ECO:0000256" key="1">
    <source>
        <dbReference type="SAM" id="MobiDB-lite"/>
    </source>
</evidence>
<feature type="compositionally biased region" description="Acidic residues" evidence="1">
    <location>
        <begin position="140"/>
        <end position="167"/>
    </location>
</feature>
<evidence type="ECO:0000313" key="3">
    <source>
        <dbReference type="Proteomes" id="UP000600918"/>
    </source>
</evidence>
<comment type="caution">
    <text evidence="2">The sequence shown here is derived from an EMBL/GenBank/DDBJ whole genome shotgun (WGS) entry which is preliminary data.</text>
</comment>
<evidence type="ECO:0000313" key="2">
    <source>
        <dbReference type="EMBL" id="KAF7429827.1"/>
    </source>
</evidence>
<sequence length="222" mass="24209">MRFASKTEEEIGHTHAFPGVISERNVSPFPKANDMPEASSRCILDAFHAWLINAIGNPSKGGRRGRGVGGVGGVGRVGIGVGGGEEEEEEVVHSGFCGQDIHCDLTNGQGRIDSSLKVLRDQYILSLSSREQNFSWSFDDNYDDENNDNDNDNDNDDDDDDDDDDDMVNTYSTSMDSVLEPADTLRESIFANIMEVLLAQGKRVSPISVSTMSPNEDNGTNK</sequence>
<name>A0A834P6B6_VESPE</name>
<dbReference type="AlphaFoldDB" id="A0A834P6B6"/>
<feature type="region of interest" description="Disordered" evidence="1">
    <location>
        <begin position="136"/>
        <end position="176"/>
    </location>
</feature>
<proteinExistence type="predicted"/>
<reference evidence="2" key="1">
    <citation type="journal article" date="2020" name="G3 (Bethesda)">
        <title>High-Quality Assemblies for Three Invasive Social Wasps from the &lt;i&gt;Vespula&lt;/i&gt; Genus.</title>
        <authorList>
            <person name="Harrop T.W.R."/>
            <person name="Guhlin J."/>
            <person name="McLaughlin G.M."/>
            <person name="Permina E."/>
            <person name="Stockwell P."/>
            <person name="Gilligan J."/>
            <person name="Le Lec M.F."/>
            <person name="Gruber M.A.M."/>
            <person name="Quinn O."/>
            <person name="Lovegrove M."/>
            <person name="Duncan E.J."/>
            <person name="Remnant E.J."/>
            <person name="Van Eeckhoven J."/>
            <person name="Graham B."/>
            <person name="Knapp R.A."/>
            <person name="Langford K.W."/>
            <person name="Kronenberg Z."/>
            <person name="Press M.O."/>
            <person name="Eacker S.M."/>
            <person name="Wilson-Rankin E.E."/>
            <person name="Purcell J."/>
            <person name="Lester P.J."/>
            <person name="Dearden P.K."/>
        </authorList>
    </citation>
    <scope>NUCLEOTIDE SEQUENCE</scope>
    <source>
        <strain evidence="2">Volc-1</strain>
    </source>
</reference>